<proteinExistence type="predicted"/>
<dbReference type="RefSeq" id="WP_425518019.1">
    <property type="nucleotide sequence ID" value="NZ_AP023359.1"/>
</dbReference>
<dbReference type="AlphaFoldDB" id="A0A810N1P5"/>
<feature type="signal peptide" evidence="2">
    <location>
        <begin position="1"/>
        <end position="26"/>
    </location>
</feature>
<keyword evidence="4" id="KW-1185">Reference proteome</keyword>
<dbReference type="Proteomes" id="UP000680866">
    <property type="component" value="Chromosome"/>
</dbReference>
<feature type="region of interest" description="Disordered" evidence="1">
    <location>
        <begin position="414"/>
        <end position="438"/>
    </location>
</feature>
<protein>
    <submittedName>
        <fullName evidence="3">ABC transporter substrate-binding protein</fullName>
    </submittedName>
</protein>
<dbReference type="InterPro" id="IPR006059">
    <property type="entry name" value="SBP"/>
</dbReference>
<dbReference type="SUPFAM" id="SSF53850">
    <property type="entry name" value="Periplasmic binding protein-like II"/>
    <property type="match status" value="1"/>
</dbReference>
<name>A0A810N1P5_9ACTN</name>
<reference evidence="3" key="1">
    <citation type="submission" date="2020-08" db="EMBL/GenBank/DDBJ databases">
        <title>Whole genome shotgun sequence of Polymorphospora rubra NBRC 101157.</title>
        <authorList>
            <person name="Komaki H."/>
            <person name="Tamura T."/>
        </authorList>
    </citation>
    <scope>NUCLEOTIDE SEQUENCE</scope>
    <source>
        <strain evidence="3">NBRC 101157</strain>
    </source>
</reference>
<dbReference type="Gene3D" id="3.40.190.10">
    <property type="entry name" value="Periplasmic binding protein-like II"/>
    <property type="match status" value="1"/>
</dbReference>
<dbReference type="KEGG" id="pry:Prubr_31500"/>
<evidence type="ECO:0000313" key="4">
    <source>
        <dbReference type="Proteomes" id="UP000680866"/>
    </source>
</evidence>
<dbReference type="InterPro" id="IPR050490">
    <property type="entry name" value="Bact_solute-bd_prot1"/>
</dbReference>
<organism evidence="3 4">
    <name type="scientific">Polymorphospora rubra</name>
    <dbReference type="NCBI Taxonomy" id="338584"/>
    <lineage>
        <taxon>Bacteria</taxon>
        <taxon>Bacillati</taxon>
        <taxon>Actinomycetota</taxon>
        <taxon>Actinomycetes</taxon>
        <taxon>Micromonosporales</taxon>
        <taxon>Micromonosporaceae</taxon>
        <taxon>Polymorphospora</taxon>
    </lineage>
</organism>
<evidence type="ECO:0000313" key="3">
    <source>
        <dbReference type="EMBL" id="BCJ66129.1"/>
    </source>
</evidence>
<dbReference type="Pfam" id="PF13416">
    <property type="entry name" value="SBP_bac_8"/>
    <property type="match status" value="1"/>
</dbReference>
<dbReference type="EMBL" id="AP023359">
    <property type="protein sequence ID" value="BCJ66129.1"/>
    <property type="molecule type" value="Genomic_DNA"/>
</dbReference>
<dbReference type="PANTHER" id="PTHR43649:SF32">
    <property type="entry name" value="SUGAR BINDING SECRETED PROTEIN"/>
    <property type="match status" value="1"/>
</dbReference>
<evidence type="ECO:0000256" key="1">
    <source>
        <dbReference type="SAM" id="MobiDB-lite"/>
    </source>
</evidence>
<feature type="chain" id="PRO_5039014897" evidence="2">
    <location>
        <begin position="27"/>
        <end position="438"/>
    </location>
</feature>
<dbReference type="PANTHER" id="PTHR43649">
    <property type="entry name" value="ARABINOSE-BINDING PROTEIN-RELATED"/>
    <property type="match status" value="1"/>
</dbReference>
<keyword evidence="2" id="KW-0732">Signal</keyword>
<feature type="compositionally biased region" description="Basic and acidic residues" evidence="1">
    <location>
        <begin position="424"/>
        <end position="438"/>
    </location>
</feature>
<accession>A0A810N1P5</accession>
<gene>
    <name evidence="3" type="primary">cebE_1</name>
    <name evidence="3" type="ORF">Prubr_31500</name>
</gene>
<sequence>MRFSLRFSGRRRLAAAAAAATGVLLAATGCGGDDGAGDGTITLTVDVFGQFGYEELYKEYMATNPHIKIVERGTGGNLDEYSPKLTQWLAAGKGAGDVVAIEEGLMVEYKANPKNFVNLLDHGAGELEGNFLPWKWNQGLADNGKHLIGLGTDVGGMAMCYRSDLFAKAGLPTDREEVGKLWPTWQDYIKVGERFTAADTGAAFLDAATNTFNTIVLQEAGKSTGYHYYDTGDNLVVESNPAVRRAWDVTVDIIDSGLSGKYGAWSEEWVAAFKQAKFATIACPAWMTGVIEGNAGADAKGKWDIAAVPGGGGNWGGSHLAVPTQSRHQAEAIALAKFLTSPQGHVGAFQAKGPLPSSPQALDDPAVAQSTNGYFSDAPVGLIFGGGAKSLKPVYMGPKNQAVRTEVENAIRTVELGQRSPAEGWKDAVDNSKKAAAK</sequence>
<evidence type="ECO:0000256" key="2">
    <source>
        <dbReference type="SAM" id="SignalP"/>
    </source>
</evidence>